<dbReference type="SUPFAM" id="SSF54928">
    <property type="entry name" value="RNA-binding domain, RBD"/>
    <property type="match status" value="1"/>
</dbReference>
<feature type="region of interest" description="Disordered" evidence="3">
    <location>
        <begin position="1"/>
        <end position="26"/>
    </location>
</feature>
<evidence type="ECO:0000256" key="1">
    <source>
        <dbReference type="ARBA" id="ARBA00022884"/>
    </source>
</evidence>
<keyword evidence="6" id="KW-1185">Reference proteome</keyword>
<evidence type="ECO:0000259" key="4">
    <source>
        <dbReference type="PROSITE" id="PS50102"/>
    </source>
</evidence>
<feature type="region of interest" description="Disordered" evidence="3">
    <location>
        <begin position="220"/>
        <end position="268"/>
    </location>
</feature>
<feature type="domain" description="RRM" evidence="4">
    <location>
        <begin position="98"/>
        <end position="177"/>
    </location>
</feature>
<evidence type="ECO:0000256" key="3">
    <source>
        <dbReference type="SAM" id="MobiDB-lite"/>
    </source>
</evidence>
<dbReference type="Gene3D" id="3.30.70.330">
    <property type="match status" value="2"/>
</dbReference>
<feature type="domain" description="RRM" evidence="4">
    <location>
        <begin position="288"/>
        <end position="355"/>
    </location>
</feature>
<dbReference type="InterPro" id="IPR012677">
    <property type="entry name" value="Nucleotide-bd_a/b_plait_sf"/>
</dbReference>
<comment type="caution">
    <text evidence="5">The sequence shown here is derived from an EMBL/GenBank/DDBJ whole genome shotgun (WGS) entry which is preliminary data.</text>
</comment>
<dbReference type="PANTHER" id="PTHR10501">
    <property type="entry name" value="U1 SMALL NUCLEAR RIBONUCLEOPROTEIN A/U2 SMALL NUCLEAR RIBONUCLEOPROTEIN B"/>
    <property type="match status" value="1"/>
</dbReference>
<evidence type="ECO:0000313" key="5">
    <source>
        <dbReference type="EMBL" id="KAF6164743.1"/>
    </source>
</evidence>
<dbReference type="GO" id="GO:0003723">
    <property type="term" value="F:RNA binding"/>
    <property type="evidence" value="ECO:0007669"/>
    <property type="project" value="UniProtKB-UniRule"/>
</dbReference>
<feature type="compositionally biased region" description="Polar residues" evidence="3">
    <location>
        <begin position="1"/>
        <end position="21"/>
    </location>
</feature>
<dbReference type="InterPro" id="IPR000504">
    <property type="entry name" value="RRM_dom"/>
</dbReference>
<organism evidence="5 6">
    <name type="scientific">Kingdonia uniflora</name>
    <dbReference type="NCBI Taxonomy" id="39325"/>
    <lineage>
        <taxon>Eukaryota</taxon>
        <taxon>Viridiplantae</taxon>
        <taxon>Streptophyta</taxon>
        <taxon>Embryophyta</taxon>
        <taxon>Tracheophyta</taxon>
        <taxon>Spermatophyta</taxon>
        <taxon>Magnoliopsida</taxon>
        <taxon>Ranunculales</taxon>
        <taxon>Circaeasteraceae</taxon>
        <taxon>Kingdonia</taxon>
    </lineage>
</organism>
<dbReference type="AlphaFoldDB" id="A0A7J7NCD1"/>
<dbReference type="OrthoDB" id="431169at2759"/>
<dbReference type="Proteomes" id="UP000541444">
    <property type="component" value="Unassembled WGS sequence"/>
</dbReference>
<proteinExistence type="predicted"/>
<evidence type="ECO:0000256" key="2">
    <source>
        <dbReference type="PROSITE-ProRule" id="PRU00176"/>
    </source>
</evidence>
<dbReference type="Pfam" id="PF00076">
    <property type="entry name" value="RRM_1"/>
    <property type="match status" value="1"/>
</dbReference>
<dbReference type="InterPro" id="IPR035979">
    <property type="entry name" value="RBD_domain_sf"/>
</dbReference>
<dbReference type="PROSITE" id="PS50102">
    <property type="entry name" value="RRM"/>
    <property type="match status" value="2"/>
</dbReference>
<feature type="compositionally biased region" description="Polar residues" evidence="3">
    <location>
        <begin position="255"/>
        <end position="265"/>
    </location>
</feature>
<sequence length="388" mass="43327">MEPSNPNSISMNPYTEPNHTSHYPYETLIPQPHPHFAPQSHRLPITPMYHHHHPPHVALDPIQQQHHQPYDPNYFYSHQQQQQQQPEFDYDDKQPKINTLFLSGLPDDIKAREIHNLFRRRIGFDFCQMKYTGRGKQVVAFATFFNHQSAVAAMNVLNGAAFDPETEATLYVELARSNSRPKRLREVGAYQLNIPESSLLGSLTGTEAYFVIDKRTKAKVSTDAQENSSDEGDDGSDEPSGTNNPNSSDKGDLATTESGETTVDPDNTKAVAEKLPEKSEAGGVPPCSTLFIANLGPNCTDEELKQALSQCPGLNMVKMRANRGMPVAFADFKSVENATEAKQSLQGSMLPSSDRGGLHLEYPFLLFFIISELTKRPCLVCGKRRSRK</sequence>
<reference evidence="5 6" key="1">
    <citation type="journal article" date="2020" name="IScience">
        <title>Genome Sequencing of the Endangered Kingdonia uniflora (Circaeasteraceae, Ranunculales) Reveals Potential Mechanisms of Evolutionary Specialization.</title>
        <authorList>
            <person name="Sun Y."/>
            <person name="Deng T."/>
            <person name="Zhang A."/>
            <person name="Moore M.J."/>
            <person name="Landis J.B."/>
            <person name="Lin N."/>
            <person name="Zhang H."/>
            <person name="Zhang X."/>
            <person name="Huang J."/>
            <person name="Zhang X."/>
            <person name="Sun H."/>
            <person name="Wang H."/>
        </authorList>
    </citation>
    <scope>NUCLEOTIDE SEQUENCE [LARGE SCALE GENOMIC DNA]</scope>
    <source>
        <strain evidence="5">TB1705</strain>
        <tissue evidence="5">Leaf</tissue>
    </source>
</reference>
<evidence type="ECO:0000313" key="6">
    <source>
        <dbReference type="Proteomes" id="UP000541444"/>
    </source>
</evidence>
<dbReference type="FunFam" id="3.30.70.330:FF:000335">
    <property type="entry name" value="RNA-binding protein with multiple splicing 2"/>
    <property type="match status" value="1"/>
</dbReference>
<accession>A0A7J7NCD1</accession>
<dbReference type="EMBL" id="JACGCM010000911">
    <property type="protein sequence ID" value="KAF6164743.1"/>
    <property type="molecule type" value="Genomic_DNA"/>
</dbReference>
<feature type="compositionally biased region" description="Acidic residues" evidence="3">
    <location>
        <begin position="228"/>
        <end position="237"/>
    </location>
</feature>
<feature type="region of interest" description="Disordered" evidence="3">
    <location>
        <begin position="68"/>
        <end position="87"/>
    </location>
</feature>
<dbReference type="SMART" id="SM00360">
    <property type="entry name" value="RRM"/>
    <property type="match status" value="2"/>
</dbReference>
<gene>
    <name evidence="5" type="ORF">GIB67_040995</name>
</gene>
<protein>
    <recommendedName>
        <fullName evidence="4">RRM domain-containing protein</fullName>
    </recommendedName>
</protein>
<name>A0A7J7NCD1_9MAGN</name>
<keyword evidence="1 2" id="KW-0694">RNA-binding</keyword>